<dbReference type="EMBL" id="KL647983">
    <property type="protein sequence ID" value="KEY72929.1"/>
    <property type="molecule type" value="Genomic_DNA"/>
</dbReference>
<evidence type="ECO:0000313" key="2">
    <source>
        <dbReference type="Proteomes" id="UP000028045"/>
    </source>
</evidence>
<proteinExistence type="predicted"/>
<evidence type="ECO:0000313" key="1">
    <source>
        <dbReference type="EMBL" id="KEY72929.1"/>
    </source>
</evidence>
<gene>
    <name evidence="1" type="ORF">S7711_10314</name>
</gene>
<accession>A0A084B5V0</accession>
<protein>
    <submittedName>
        <fullName evidence="1">Uncharacterized protein</fullName>
    </submittedName>
</protein>
<name>A0A084B5V0_STACB</name>
<organism evidence="1 2">
    <name type="scientific">Stachybotrys chartarum (strain CBS 109288 / IBT 7711)</name>
    <name type="common">Toxic black mold</name>
    <name type="synonym">Stilbospora chartarum</name>
    <dbReference type="NCBI Taxonomy" id="1280523"/>
    <lineage>
        <taxon>Eukaryota</taxon>
        <taxon>Fungi</taxon>
        <taxon>Dikarya</taxon>
        <taxon>Ascomycota</taxon>
        <taxon>Pezizomycotina</taxon>
        <taxon>Sordariomycetes</taxon>
        <taxon>Hypocreomycetidae</taxon>
        <taxon>Hypocreales</taxon>
        <taxon>Stachybotryaceae</taxon>
        <taxon>Stachybotrys</taxon>
    </lineage>
</organism>
<dbReference type="AlphaFoldDB" id="A0A084B5V0"/>
<dbReference type="HOGENOM" id="CLU_2224906_0_0_1"/>
<reference evidence="1 2" key="1">
    <citation type="journal article" date="2014" name="BMC Genomics">
        <title>Comparative genome sequencing reveals chemotype-specific gene clusters in the toxigenic black mold Stachybotrys.</title>
        <authorList>
            <person name="Semeiks J."/>
            <person name="Borek D."/>
            <person name="Otwinowski Z."/>
            <person name="Grishin N.V."/>
        </authorList>
    </citation>
    <scope>NUCLEOTIDE SEQUENCE [LARGE SCALE GENOMIC DNA]</scope>
    <source>
        <strain evidence="2">CBS 109288 / IBT 7711</strain>
    </source>
</reference>
<dbReference type="Proteomes" id="UP000028045">
    <property type="component" value="Unassembled WGS sequence"/>
</dbReference>
<sequence length="106" mass="11506">MRTQGWGTSSGHGRLWEVMTGMEFILDHLEDWKAFGSGTCKSGGEVAIPDTQPNTRATITPIKTTLEISRVRDSCPFTPPLSDGSSGSFTGRSTVRRGRLACPFSK</sequence>
<keyword evidence="2" id="KW-1185">Reference proteome</keyword>